<proteinExistence type="inferred from homology"/>
<reference evidence="11 12" key="1">
    <citation type="submission" date="2018-06" db="EMBL/GenBank/DDBJ databases">
        <title>Extensive metabolic versatility and redundancy in microbially diverse, dynamic hydrothermal sediments.</title>
        <authorList>
            <person name="Dombrowski N."/>
            <person name="Teske A."/>
            <person name="Baker B.J."/>
        </authorList>
    </citation>
    <scope>NUCLEOTIDE SEQUENCE [LARGE SCALE GENOMIC DNA]</scope>
    <source>
        <strain evidence="11">B30_G17</strain>
    </source>
</reference>
<evidence type="ECO:0000256" key="7">
    <source>
        <dbReference type="ARBA" id="ARBA00022801"/>
    </source>
</evidence>
<dbReference type="InterPro" id="IPR001279">
    <property type="entry name" value="Metallo-B-lactamas"/>
</dbReference>
<comment type="cofactor">
    <cofactor evidence="9">
        <name>Zn(2+)</name>
        <dbReference type="ChEBI" id="CHEBI:29105"/>
    </cofactor>
    <text evidence="9">Binds 2 Zn(2+) ions.</text>
</comment>
<evidence type="ECO:0000256" key="3">
    <source>
        <dbReference type="ARBA" id="ARBA00022694"/>
    </source>
</evidence>
<evidence type="ECO:0000256" key="8">
    <source>
        <dbReference type="ARBA" id="ARBA00022833"/>
    </source>
</evidence>
<dbReference type="PANTHER" id="PTHR46018:SF2">
    <property type="entry name" value="ZINC PHOSPHODIESTERASE ELAC PROTEIN 1"/>
    <property type="match status" value="1"/>
</dbReference>
<feature type="active site" description="Proton acceptor" evidence="9">
    <location>
        <position position="66"/>
    </location>
</feature>
<gene>
    <name evidence="9 11" type="primary">rnz</name>
    <name evidence="11" type="ORF">DRJ21_01750</name>
</gene>
<keyword evidence="8 9" id="KW-0862">Zinc</keyword>
<feature type="binding site" evidence="9">
    <location>
        <position position="64"/>
    </location>
    <ligand>
        <name>Zn(2+)</name>
        <dbReference type="ChEBI" id="CHEBI:29105"/>
        <label>1</label>
        <note>catalytic</note>
    </ligand>
</feature>
<dbReference type="Pfam" id="PF23023">
    <property type="entry name" value="Anti-Pycsar_Apyc1"/>
    <property type="match status" value="1"/>
</dbReference>
<evidence type="ECO:0000256" key="6">
    <source>
        <dbReference type="ARBA" id="ARBA00022759"/>
    </source>
</evidence>
<dbReference type="CDD" id="cd07717">
    <property type="entry name" value="RNaseZ_ZiPD-like_MBL-fold"/>
    <property type="match status" value="1"/>
</dbReference>
<dbReference type="EC" id="3.1.26.11" evidence="9"/>
<dbReference type="InterPro" id="IPR013471">
    <property type="entry name" value="RNase_Z/BN"/>
</dbReference>
<evidence type="ECO:0000313" key="12">
    <source>
        <dbReference type="Proteomes" id="UP000281962"/>
    </source>
</evidence>
<comment type="catalytic activity">
    <reaction evidence="1 9">
        <text>Endonucleolytic cleavage of RNA, removing extra 3' nucleotides from tRNA precursor, generating 3' termini of tRNAs. A 3'-hydroxy group is left at the tRNA terminus and a 5'-phosphoryl group is left at the trailer molecule.</text>
        <dbReference type="EC" id="3.1.26.11"/>
    </reaction>
</comment>
<dbReference type="NCBIfam" id="NF000801">
    <property type="entry name" value="PRK00055.1-3"/>
    <property type="match status" value="1"/>
</dbReference>
<dbReference type="PANTHER" id="PTHR46018">
    <property type="entry name" value="ZINC PHOSPHODIESTERASE ELAC PROTEIN 1"/>
    <property type="match status" value="1"/>
</dbReference>
<comment type="caution">
    <text evidence="11">The sequence shown here is derived from an EMBL/GenBank/DDBJ whole genome shotgun (WGS) entry which is preliminary data.</text>
</comment>
<evidence type="ECO:0000256" key="4">
    <source>
        <dbReference type="ARBA" id="ARBA00022722"/>
    </source>
</evidence>
<name>A0A497ET70_9CREN</name>
<feature type="binding site" evidence="9">
    <location>
        <position position="210"/>
    </location>
    <ligand>
        <name>Zn(2+)</name>
        <dbReference type="ChEBI" id="CHEBI:29105"/>
        <label>1</label>
        <note>catalytic</note>
    </ligand>
</feature>
<feature type="domain" description="Metallo-beta-lactamase" evidence="10">
    <location>
        <begin position="20"/>
        <end position="246"/>
    </location>
</feature>
<dbReference type="SUPFAM" id="SSF56281">
    <property type="entry name" value="Metallo-hydrolase/oxidoreductase"/>
    <property type="match status" value="1"/>
</dbReference>
<accession>A0A497ET70</accession>
<dbReference type="InterPro" id="IPR036866">
    <property type="entry name" value="RibonucZ/Hydroxyglut_hydro"/>
</dbReference>
<feature type="binding site" evidence="9">
    <location>
        <position position="66"/>
    </location>
    <ligand>
        <name>Zn(2+)</name>
        <dbReference type="ChEBI" id="CHEBI:29105"/>
        <label>2</label>
        <note>catalytic</note>
    </ligand>
</feature>
<organism evidence="11 12">
    <name type="scientific">Thermoproteota archaeon</name>
    <dbReference type="NCBI Taxonomy" id="2056631"/>
    <lineage>
        <taxon>Archaea</taxon>
        <taxon>Thermoproteota</taxon>
    </lineage>
</organism>
<dbReference type="HAMAP" id="MF_01818">
    <property type="entry name" value="RNase_Z_BN"/>
    <property type="match status" value="1"/>
</dbReference>
<evidence type="ECO:0000259" key="10">
    <source>
        <dbReference type="SMART" id="SM00849"/>
    </source>
</evidence>
<dbReference type="EMBL" id="QMQY01000063">
    <property type="protein sequence ID" value="RLE50389.1"/>
    <property type="molecule type" value="Genomic_DNA"/>
</dbReference>
<feature type="binding site" evidence="9">
    <location>
        <position position="210"/>
    </location>
    <ligand>
        <name>Zn(2+)</name>
        <dbReference type="ChEBI" id="CHEBI:29105"/>
        <label>2</label>
        <note>catalytic</note>
    </ligand>
</feature>
<evidence type="ECO:0000313" key="11">
    <source>
        <dbReference type="EMBL" id="RLE50389.1"/>
    </source>
</evidence>
<feature type="binding site" evidence="9">
    <location>
        <position position="62"/>
    </location>
    <ligand>
        <name>Zn(2+)</name>
        <dbReference type="ChEBI" id="CHEBI:29105"/>
        <label>1</label>
        <note>catalytic</note>
    </ligand>
</feature>
<keyword evidence="4 9" id="KW-0540">Nuclease</keyword>
<keyword evidence="6 9" id="KW-0255">Endonuclease</keyword>
<sequence length="317" mass="35068">MQFQVIFLGTAGSMPTKSRGLPCIAIRRKGELLLFDCGEGAQRQIIKAGIGFPSKFKIFITHLHGDHVLGLPGLLQTLSLLDRSAPLEIYGPKGLRDFIDSIKETVRFLLTFDIMVKEIGEGIVIEDKEYIVRSSWTDHSIPCLAYSLEEKPKPGKFYPEKAISLGIPRGPLWKKLQLGFTIKLPDGRVIEPSQVLGPPKPGVKIVYSGDTRPCGAVINLALNADLLIHEATFDDSLAERALRDGHSTSSQAAEVALKANAKFLALFHVSARYEGRLNMILNQAKKIFPNAIVAEDFQLIDFYPKFNVSRIGNEDLN</sequence>
<evidence type="ECO:0000256" key="2">
    <source>
        <dbReference type="ARBA" id="ARBA00011738"/>
    </source>
</evidence>
<dbReference type="FunFam" id="3.60.15.10:FF:000002">
    <property type="entry name" value="Ribonuclease Z"/>
    <property type="match status" value="1"/>
</dbReference>
<dbReference type="GO" id="GO:0008270">
    <property type="term" value="F:zinc ion binding"/>
    <property type="evidence" value="ECO:0007669"/>
    <property type="project" value="UniProtKB-UniRule"/>
</dbReference>
<evidence type="ECO:0000256" key="5">
    <source>
        <dbReference type="ARBA" id="ARBA00022723"/>
    </source>
</evidence>
<dbReference type="GO" id="GO:0042781">
    <property type="term" value="F:3'-tRNA processing endoribonuclease activity"/>
    <property type="evidence" value="ECO:0007669"/>
    <property type="project" value="UniProtKB-UniRule"/>
</dbReference>
<comment type="similarity">
    <text evidence="9">Belongs to the RNase Z family.</text>
</comment>
<keyword evidence="7 9" id="KW-0378">Hydrolase</keyword>
<dbReference type="SMART" id="SM00849">
    <property type="entry name" value="Lactamase_B"/>
    <property type="match status" value="1"/>
</dbReference>
<evidence type="ECO:0000256" key="9">
    <source>
        <dbReference type="HAMAP-Rule" id="MF_01818"/>
    </source>
</evidence>
<comment type="function">
    <text evidence="9">Zinc phosphodiesterase, which displays some tRNA 3'-processing endonuclease activity. Probably involved in tRNA maturation, by removing a 3'-trailer from precursor tRNA.</text>
</comment>
<protein>
    <recommendedName>
        <fullName evidence="9">Ribonuclease Z</fullName>
        <shortName evidence="9">RNase Z</shortName>
        <ecNumber evidence="9">3.1.26.11</ecNumber>
    </recommendedName>
    <alternativeName>
        <fullName evidence="9">tRNA 3 endonuclease</fullName>
    </alternativeName>
    <alternativeName>
        <fullName evidence="9">tRNase Z</fullName>
    </alternativeName>
</protein>
<dbReference type="Gene3D" id="3.60.15.10">
    <property type="entry name" value="Ribonuclease Z/Hydroxyacylglutathione hydrolase-like"/>
    <property type="match status" value="1"/>
</dbReference>
<dbReference type="GO" id="GO:0042802">
    <property type="term" value="F:identical protein binding"/>
    <property type="evidence" value="ECO:0007669"/>
    <property type="project" value="UniProtKB-ARBA"/>
</dbReference>
<dbReference type="AlphaFoldDB" id="A0A497ET70"/>
<evidence type="ECO:0000256" key="1">
    <source>
        <dbReference type="ARBA" id="ARBA00000402"/>
    </source>
</evidence>
<feature type="binding site" evidence="9">
    <location>
        <position position="268"/>
    </location>
    <ligand>
        <name>Zn(2+)</name>
        <dbReference type="ChEBI" id="CHEBI:29105"/>
        <label>2</label>
        <note>catalytic</note>
    </ligand>
</feature>
<dbReference type="NCBIfam" id="TIGR02651">
    <property type="entry name" value="RNase_Z"/>
    <property type="match status" value="1"/>
</dbReference>
<keyword evidence="3 9" id="KW-0819">tRNA processing</keyword>
<dbReference type="Proteomes" id="UP000281962">
    <property type="component" value="Unassembled WGS sequence"/>
</dbReference>
<feature type="binding site" evidence="9">
    <location>
        <position position="139"/>
    </location>
    <ligand>
        <name>Zn(2+)</name>
        <dbReference type="ChEBI" id="CHEBI:29105"/>
        <label>1</label>
        <note>catalytic</note>
    </ligand>
</feature>
<comment type="subunit">
    <text evidence="2 9">Homodimer.</text>
</comment>
<feature type="binding site" evidence="9">
    <location>
        <position position="67"/>
    </location>
    <ligand>
        <name>Zn(2+)</name>
        <dbReference type="ChEBI" id="CHEBI:29105"/>
        <label>2</label>
        <note>catalytic</note>
    </ligand>
</feature>
<keyword evidence="5 9" id="KW-0479">Metal-binding</keyword>